<dbReference type="SUPFAM" id="SSF49899">
    <property type="entry name" value="Concanavalin A-like lectins/glucanases"/>
    <property type="match status" value="1"/>
</dbReference>
<dbReference type="InterPro" id="IPR035986">
    <property type="entry name" value="PKD_dom_sf"/>
</dbReference>
<reference evidence="6 7" key="1">
    <citation type="submission" date="2020-08" db="EMBL/GenBank/DDBJ databases">
        <title>Sequencing the genomes of 1000 actinobacteria strains.</title>
        <authorList>
            <person name="Klenk H.-P."/>
        </authorList>
    </citation>
    <scope>NUCLEOTIDE SEQUENCE [LARGE SCALE GENOMIC DNA]</scope>
    <source>
        <strain evidence="6 7">DSM 44230</strain>
    </source>
</reference>
<evidence type="ECO:0000259" key="5">
    <source>
        <dbReference type="PROSITE" id="PS50093"/>
    </source>
</evidence>
<feature type="signal peptide" evidence="4">
    <location>
        <begin position="1"/>
        <end position="16"/>
    </location>
</feature>
<keyword evidence="1 4" id="KW-0732">Signal</keyword>
<dbReference type="SMART" id="SM00560">
    <property type="entry name" value="LamGL"/>
    <property type="match status" value="1"/>
</dbReference>
<dbReference type="Pfam" id="PF18911">
    <property type="entry name" value="PKD_4"/>
    <property type="match status" value="1"/>
</dbReference>
<evidence type="ECO:0000256" key="3">
    <source>
        <dbReference type="SAM" id="MobiDB-lite"/>
    </source>
</evidence>
<dbReference type="PROSITE" id="PS50093">
    <property type="entry name" value="PKD"/>
    <property type="match status" value="1"/>
</dbReference>
<dbReference type="InterPro" id="IPR013783">
    <property type="entry name" value="Ig-like_fold"/>
</dbReference>
<organism evidence="6 7">
    <name type="scientific">Crossiella cryophila</name>
    <dbReference type="NCBI Taxonomy" id="43355"/>
    <lineage>
        <taxon>Bacteria</taxon>
        <taxon>Bacillati</taxon>
        <taxon>Actinomycetota</taxon>
        <taxon>Actinomycetes</taxon>
        <taxon>Pseudonocardiales</taxon>
        <taxon>Pseudonocardiaceae</taxon>
        <taxon>Crossiella</taxon>
    </lineage>
</organism>
<dbReference type="Proteomes" id="UP000533598">
    <property type="component" value="Unassembled WGS sequence"/>
</dbReference>
<feature type="region of interest" description="Disordered" evidence="3">
    <location>
        <begin position="197"/>
        <end position="256"/>
    </location>
</feature>
<dbReference type="Gene3D" id="2.60.40.10">
    <property type="entry name" value="Immunoglobulins"/>
    <property type="match status" value="1"/>
</dbReference>
<dbReference type="Gene3D" id="2.120.10.30">
    <property type="entry name" value="TolB, C-terminal domain"/>
    <property type="match status" value="1"/>
</dbReference>
<protein>
    <submittedName>
        <fullName evidence="6">Glucose/arabinose dehydrogenase</fullName>
    </submittedName>
</protein>
<evidence type="ECO:0000256" key="2">
    <source>
        <dbReference type="ARBA" id="ARBA00023157"/>
    </source>
</evidence>
<proteinExistence type="predicted"/>
<sequence length="937" mass="97503">MTLTYLVVLPAASASATPPGFTDTVALSGLNAPTNVAFAPDGRIFVTEKSGLVKVFDGLADPTPTVFADLRPQVQDYWDRGLLGLAVHPRFPVVPHVYVAYTYDALPGGAPPAWGDTCPDPPGATVDGCVVQGRVSRLVANGDVGTEQVVLTSWCQQFPSHTVGELRFGADGALYVSAGDGASFNYADWGQTKNPCADPPGVAGTNLSPPDAQGGALRAQSVRRPVDQPRTLSGSMIRIDPDTGAGLPGSPFAGSPDANARRVTAHGLRNPFRFAVRPGTSELWVADVGWGTWEEINRITNPADGTAENFGWPCFEGAARQGGYDGANLDSCEQLYAAGGQQAPHYAYRHDASVVAGDGCPTGSSSVTGLAFEQGSAYPAEYRGALFFADSSRGCVWAMQVGANGLPDPAKIVTVATGVRIPVAITRGPGGDIFYLALGAGELRRLSYPAGNRPPTAVASATPASGPVPLTVRFDGSQSTDPDADTLGYAWDLDGDGAYDDSTLPRPSFTYTQVGEVRVGLRVTDPGGLSGTTTVTVTAGQPPPQDPVPVIANPTAALRWQVGQRIPFSGSATDPQDGQLPPSALTWRLLLHHCPSNCHTHPVQSFPGVAGGEFFAPDHEFPSFLELVLTARDSGGREASTSVRLDPRTVNLTFTSDPPGLQLTTFSQTQTTPFTRTVIVGSANSVSAPSPQALSGTTFGFTAWSDGGANSHVITAPATATTYTASYRASGLLAEYGFDAGSGTSAADDSGNGRTGTVSGATWVTTGRFGRALRFDGVNDWVTVPNHASLSPARFTLSAWVQPGTLSTQWRTIALRETTNGLSYGLYASSPSRGPGAAVRVGGVERDTAGPTALPANAWSYVSTTYDGTTLRLHVNGALVSSQAVAGSVTASSGALRIGGNAVWGNEFFAGMIDEVRLYDRALSPAELTADMTRPVN</sequence>
<feature type="domain" description="PKD" evidence="5">
    <location>
        <begin position="455"/>
        <end position="539"/>
    </location>
</feature>
<dbReference type="CDD" id="cd00146">
    <property type="entry name" value="PKD"/>
    <property type="match status" value="1"/>
</dbReference>
<gene>
    <name evidence="6" type="ORF">HNR67_007067</name>
</gene>
<dbReference type="InterPro" id="IPR006558">
    <property type="entry name" value="LamG-like"/>
</dbReference>
<evidence type="ECO:0000313" key="6">
    <source>
        <dbReference type="EMBL" id="MBB4680949.1"/>
    </source>
</evidence>
<evidence type="ECO:0000256" key="1">
    <source>
        <dbReference type="ARBA" id="ARBA00022729"/>
    </source>
</evidence>
<dbReference type="SMART" id="SM00089">
    <property type="entry name" value="PKD"/>
    <property type="match status" value="1"/>
</dbReference>
<dbReference type="InterPro" id="IPR022409">
    <property type="entry name" value="PKD/Chitinase_dom"/>
</dbReference>
<dbReference type="AlphaFoldDB" id="A0A7W7FZA3"/>
<dbReference type="Gene3D" id="2.60.120.200">
    <property type="match status" value="1"/>
</dbReference>
<name>A0A7W7FZA3_9PSEU</name>
<evidence type="ECO:0000256" key="4">
    <source>
        <dbReference type="SAM" id="SignalP"/>
    </source>
</evidence>
<dbReference type="EMBL" id="JACHMH010000001">
    <property type="protein sequence ID" value="MBB4680949.1"/>
    <property type="molecule type" value="Genomic_DNA"/>
</dbReference>
<comment type="caution">
    <text evidence="6">The sequence shown here is derived from an EMBL/GenBank/DDBJ whole genome shotgun (WGS) entry which is preliminary data.</text>
</comment>
<dbReference type="Pfam" id="PF13385">
    <property type="entry name" value="Laminin_G_3"/>
    <property type="match status" value="1"/>
</dbReference>
<dbReference type="InterPro" id="IPR013320">
    <property type="entry name" value="ConA-like_dom_sf"/>
</dbReference>
<dbReference type="GO" id="GO:0005975">
    <property type="term" value="P:carbohydrate metabolic process"/>
    <property type="evidence" value="ECO:0007669"/>
    <property type="project" value="UniProtKB-ARBA"/>
</dbReference>
<keyword evidence="7" id="KW-1185">Reference proteome</keyword>
<dbReference type="InterPro" id="IPR011041">
    <property type="entry name" value="Quinoprot_gluc/sorb_DH_b-prop"/>
</dbReference>
<evidence type="ECO:0000313" key="7">
    <source>
        <dbReference type="Proteomes" id="UP000533598"/>
    </source>
</evidence>
<dbReference type="InterPro" id="IPR012938">
    <property type="entry name" value="Glc/Sorbosone_DH"/>
</dbReference>
<dbReference type="PANTHER" id="PTHR19328">
    <property type="entry name" value="HEDGEHOG-INTERACTING PROTEIN"/>
    <property type="match status" value="1"/>
</dbReference>
<accession>A0A7W7FZA3</accession>
<dbReference type="SUPFAM" id="SSF49299">
    <property type="entry name" value="PKD domain"/>
    <property type="match status" value="1"/>
</dbReference>
<feature type="chain" id="PRO_5031423662" evidence="4">
    <location>
        <begin position="17"/>
        <end position="937"/>
    </location>
</feature>
<dbReference type="SUPFAM" id="SSF50952">
    <property type="entry name" value="Soluble quinoprotein glucose dehydrogenase"/>
    <property type="match status" value="1"/>
</dbReference>
<dbReference type="InterPro" id="IPR011042">
    <property type="entry name" value="6-blade_b-propeller_TolB-like"/>
</dbReference>
<dbReference type="Pfam" id="PF07995">
    <property type="entry name" value="GSDH"/>
    <property type="match status" value="2"/>
</dbReference>
<dbReference type="InterPro" id="IPR000601">
    <property type="entry name" value="PKD_dom"/>
</dbReference>
<keyword evidence="2" id="KW-1015">Disulfide bond</keyword>
<dbReference type="PANTHER" id="PTHR19328:SF13">
    <property type="entry name" value="HIPL1 PROTEIN"/>
    <property type="match status" value="1"/>
</dbReference>
<dbReference type="RefSeq" id="WP_246492667.1">
    <property type="nucleotide sequence ID" value="NZ_BAAAUI010000030.1"/>
</dbReference>